<dbReference type="Proteomes" id="UP000291301">
    <property type="component" value="Unassembled WGS sequence"/>
</dbReference>
<proteinExistence type="inferred from homology"/>
<evidence type="ECO:0000256" key="1">
    <source>
        <dbReference type="HAMAP-Rule" id="MF_00676"/>
    </source>
</evidence>
<reference evidence="2 3" key="1">
    <citation type="journal article" date="2015" name="Antonie Van Leeuwenhoek">
        <title>Oricola cellulosilytica gen. nov., sp. nov., a cellulose-degrading bacterium of the family Phyllobacteriaceae isolated from surface seashore water, and emended descriptions of Mesorhizobium loti and Phyllobacterium myrsinacearum.</title>
        <authorList>
            <person name="Hameed A."/>
            <person name="Shahina M."/>
            <person name="Lai W.A."/>
            <person name="Lin S.Y."/>
            <person name="Young L.S."/>
            <person name="Liu Y.C."/>
            <person name="Hsu Y.H."/>
            <person name="Young C.C."/>
        </authorList>
    </citation>
    <scope>NUCLEOTIDE SEQUENCE [LARGE SCALE GENOMIC DNA]</scope>
    <source>
        <strain evidence="2 3">KCTC 52183</strain>
    </source>
</reference>
<evidence type="ECO:0000313" key="3">
    <source>
        <dbReference type="Proteomes" id="UP000291301"/>
    </source>
</evidence>
<sequence length="155" mass="17580">MRRDVESGEKPFWQTKSLGEMSPDEWESLCDGCGKCCMSKLIDDDTDEIHFTTVACRLFNENTCRCADYLNRQAIVPDCVRLTPENVGEIEWLPSTCAYRLLAEGRPLYDWHPLVSGDPASVHEASMSMRGRVSAHEQEIAHEGEYLDHIIEDGL</sequence>
<dbReference type="OrthoDB" id="9786855at2"/>
<dbReference type="AlphaFoldDB" id="A0A4R0P8Z6"/>
<dbReference type="RefSeq" id="WP_131569884.1">
    <property type="nucleotide sequence ID" value="NZ_JAINFK010000006.1"/>
</dbReference>
<name>A0A4R0P8Z6_9HYPH</name>
<dbReference type="PANTHER" id="PTHR37421">
    <property type="entry name" value="UPF0260 PROTEIN YCGN"/>
    <property type="match status" value="1"/>
</dbReference>
<keyword evidence="3" id="KW-1185">Reference proteome</keyword>
<dbReference type="NCBIfam" id="NF003501">
    <property type="entry name" value="PRK05170.1-5"/>
    <property type="match status" value="1"/>
</dbReference>
<dbReference type="InterPro" id="IPR008228">
    <property type="entry name" value="UCP006173"/>
</dbReference>
<protein>
    <recommendedName>
        <fullName evidence="1">UPF0260 protein E0D97_13530</fullName>
    </recommendedName>
</protein>
<gene>
    <name evidence="2" type="ORF">E0D97_13530</name>
</gene>
<comment type="caution">
    <text evidence="2">The sequence shown here is derived from an EMBL/GenBank/DDBJ whole genome shotgun (WGS) entry which is preliminary data.</text>
</comment>
<organism evidence="2 3">
    <name type="scientific">Oricola cellulosilytica</name>
    <dbReference type="NCBI Taxonomy" id="1429082"/>
    <lineage>
        <taxon>Bacteria</taxon>
        <taxon>Pseudomonadati</taxon>
        <taxon>Pseudomonadota</taxon>
        <taxon>Alphaproteobacteria</taxon>
        <taxon>Hyphomicrobiales</taxon>
        <taxon>Ahrensiaceae</taxon>
        <taxon>Oricola</taxon>
    </lineage>
</organism>
<comment type="similarity">
    <text evidence="1">Belongs to the UPF0260 family.</text>
</comment>
<dbReference type="NCBIfam" id="NF003507">
    <property type="entry name" value="PRK05170.2-5"/>
    <property type="match status" value="1"/>
</dbReference>
<evidence type="ECO:0000313" key="2">
    <source>
        <dbReference type="EMBL" id="TCD13532.1"/>
    </source>
</evidence>
<dbReference type="HAMAP" id="MF_00676">
    <property type="entry name" value="UPF0260"/>
    <property type="match status" value="1"/>
</dbReference>
<dbReference type="EMBL" id="SJST01000005">
    <property type="protein sequence ID" value="TCD13532.1"/>
    <property type="molecule type" value="Genomic_DNA"/>
</dbReference>
<dbReference type="PIRSF" id="PIRSF006173">
    <property type="entry name" value="UCP006173"/>
    <property type="match status" value="1"/>
</dbReference>
<accession>A0A4R0P8Z6</accession>
<dbReference type="InterPro" id="IPR005358">
    <property type="entry name" value="Puta_zinc/iron-chelating_dom"/>
</dbReference>
<dbReference type="Pfam" id="PF03692">
    <property type="entry name" value="CxxCxxCC"/>
    <property type="match status" value="1"/>
</dbReference>
<dbReference type="PANTHER" id="PTHR37421:SF1">
    <property type="entry name" value="UPF0260 PROTEIN YCGN"/>
    <property type="match status" value="1"/>
</dbReference>